<dbReference type="RefSeq" id="WP_231867215.1">
    <property type="nucleotide sequence ID" value="NZ_LHZF01000126.1"/>
</dbReference>
<protein>
    <submittedName>
        <fullName evidence="1">Uncharacterized protein</fullName>
    </submittedName>
</protein>
<proteinExistence type="predicted"/>
<accession>A0A149RXB1</accession>
<comment type="caution">
    <text evidence="1">The sequence shown here is derived from an EMBL/GenBank/DDBJ whole genome shotgun (WGS) entry which is preliminary data.</text>
</comment>
<evidence type="ECO:0000313" key="2">
    <source>
        <dbReference type="Proteomes" id="UP000075526"/>
    </source>
</evidence>
<sequence length="74" mass="7926">MEGQTGITLSYTHPAHGSCLIPEKDELGIFLEGDLAAMLVFATNRKNAMHHPDAGVLNKFLMQDSLVAGAGFEP</sequence>
<dbReference type="EMBL" id="LHZF01000126">
    <property type="protein sequence ID" value="KXV19037.1"/>
    <property type="molecule type" value="Genomic_DNA"/>
</dbReference>
<dbReference type="AlphaFoldDB" id="A0A149RXB1"/>
<dbReference type="Proteomes" id="UP000075526">
    <property type="component" value="Unassembled WGS sequence"/>
</dbReference>
<reference evidence="1 2" key="1">
    <citation type="submission" date="2015-06" db="EMBL/GenBank/DDBJ databases">
        <title>Improved classification and identification of acetic acid bacteria using matrix-assisted laser desorption/ionization time-of-flight mass spectrometry; Gluconobacter nephelii and Gluconobacter uchimurae are later heterotypic synonyms of Gluconobacter japonicus and Gluconobacter oxydans, respectively.</title>
        <authorList>
            <person name="Li L."/>
            <person name="Cleenwerck I."/>
            <person name="De Vuyst L."/>
            <person name="Vandamme P."/>
        </authorList>
    </citation>
    <scope>NUCLEOTIDE SEQUENCE [LARGE SCALE GENOMIC DNA]</scope>
    <source>
        <strain evidence="1 2">LMG 1552</strain>
    </source>
</reference>
<gene>
    <name evidence="1" type="ORF">AD933_02350</name>
</gene>
<feature type="non-terminal residue" evidence="1">
    <location>
        <position position="74"/>
    </location>
</feature>
<evidence type="ECO:0000313" key="1">
    <source>
        <dbReference type="EMBL" id="KXV19037.1"/>
    </source>
</evidence>
<organism evidence="1 2">
    <name type="scientific">Acetobacter malorum</name>
    <dbReference type="NCBI Taxonomy" id="178901"/>
    <lineage>
        <taxon>Bacteria</taxon>
        <taxon>Pseudomonadati</taxon>
        <taxon>Pseudomonadota</taxon>
        <taxon>Alphaproteobacteria</taxon>
        <taxon>Acetobacterales</taxon>
        <taxon>Acetobacteraceae</taxon>
        <taxon>Acetobacter</taxon>
    </lineage>
</organism>
<name>A0A149RXB1_9PROT</name>